<dbReference type="AlphaFoldDB" id="A0A9W7DV15"/>
<dbReference type="OrthoDB" id="1739576at2759"/>
<gene>
    <name evidence="5" type="ORF">TrLO_g5109</name>
</gene>
<evidence type="ECO:0000256" key="2">
    <source>
        <dbReference type="ARBA" id="ARBA00007002"/>
    </source>
</evidence>
<evidence type="ECO:0000256" key="3">
    <source>
        <dbReference type="ARBA" id="ARBA00023242"/>
    </source>
</evidence>
<comment type="similarity">
    <text evidence="2">Belongs to the ISY1 family.</text>
</comment>
<accession>A0A9W7DV15</accession>
<proteinExistence type="inferred from homology"/>
<evidence type="ECO:0000256" key="4">
    <source>
        <dbReference type="SAM" id="MobiDB-lite"/>
    </source>
</evidence>
<feature type="compositionally biased region" description="Basic and acidic residues" evidence="4">
    <location>
        <begin position="19"/>
        <end position="34"/>
    </location>
</feature>
<keyword evidence="3" id="KW-0539">Nucleus</keyword>
<dbReference type="InterPro" id="IPR009360">
    <property type="entry name" value="Isy1"/>
</dbReference>
<reference evidence="6" key="1">
    <citation type="journal article" date="2023" name="Commun. Biol.">
        <title>Genome analysis of Parmales, the sister group of diatoms, reveals the evolutionary specialization of diatoms from phago-mixotrophs to photoautotrophs.</title>
        <authorList>
            <person name="Ban H."/>
            <person name="Sato S."/>
            <person name="Yoshikawa S."/>
            <person name="Yamada K."/>
            <person name="Nakamura Y."/>
            <person name="Ichinomiya M."/>
            <person name="Sato N."/>
            <person name="Blanc-Mathieu R."/>
            <person name="Endo H."/>
            <person name="Kuwata A."/>
            <person name="Ogata H."/>
        </authorList>
    </citation>
    <scope>NUCLEOTIDE SEQUENCE [LARGE SCALE GENOMIC DNA]</scope>
    <source>
        <strain evidence="6">NIES 3700</strain>
    </source>
</reference>
<evidence type="ECO:0000313" key="6">
    <source>
        <dbReference type="Proteomes" id="UP001165122"/>
    </source>
</evidence>
<name>A0A9W7DV15_9STRA</name>
<comment type="subcellular location">
    <subcellularLocation>
        <location evidence="1">Nucleus</location>
    </subcellularLocation>
</comment>
<dbReference type="GO" id="GO:0000350">
    <property type="term" value="P:generation of catalytic spliceosome for second transesterification step"/>
    <property type="evidence" value="ECO:0007669"/>
    <property type="project" value="InterPro"/>
</dbReference>
<organism evidence="5 6">
    <name type="scientific">Triparma laevis f. longispina</name>
    <dbReference type="NCBI Taxonomy" id="1714387"/>
    <lineage>
        <taxon>Eukaryota</taxon>
        <taxon>Sar</taxon>
        <taxon>Stramenopiles</taxon>
        <taxon>Ochrophyta</taxon>
        <taxon>Bolidophyceae</taxon>
        <taxon>Parmales</taxon>
        <taxon>Triparmaceae</taxon>
        <taxon>Triparma</taxon>
    </lineage>
</organism>
<evidence type="ECO:0000313" key="5">
    <source>
        <dbReference type="EMBL" id="GMH55265.1"/>
    </source>
</evidence>
<dbReference type="GO" id="GO:0005634">
    <property type="term" value="C:nucleus"/>
    <property type="evidence" value="ECO:0007669"/>
    <property type="project" value="UniProtKB-SubCell"/>
</dbReference>
<dbReference type="InterPro" id="IPR029012">
    <property type="entry name" value="Helix_hairpin_bin_sf"/>
</dbReference>
<evidence type="ECO:0000256" key="1">
    <source>
        <dbReference type="ARBA" id="ARBA00004123"/>
    </source>
</evidence>
<protein>
    <recommendedName>
        <fullName evidence="7">Pre-mRNA-splicing factor ISY1</fullName>
    </recommendedName>
</protein>
<dbReference type="Gene3D" id="1.10.287.660">
    <property type="entry name" value="Helix hairpin bin"/>
    <property type="match status" value="1"/>
</dbReference>
<keyword evidence="6" id="KW-1185">Reference proteome</keyword>
<dbReference type="PANTHER" id="PTHR13021">
    <property type="entry name" value="PRE-MRNA-SPLICING FACTOR ISY1"/>
    <property type="match status" value="1"/>
</dbReference>
<dbReference type="SUPFAM" id="SSF140102">
    <property type="entry name" value="ISY1 domain-like"/>
    <property type="match status" value="1"/>
</dbReference>
<evidence type="ECO:0008006" key="7">
    <source>
        <dbReference type="Google" id="ProtNLM"/>
    </source>
</evidence>
<dbReference type="Pfam" id="PF06246">
    <property type="entry name" value="Isy1"/>
    <property type="match status" value="1"/>
</dbReference>
<dbReference type="Proteomes" id="UP001165122">
    <property type="component" value="Unassembled WGS sequence"/>
</dbReference>
<sequence>MARPEEKASAMLNKWTAMKSEHDSTVAGKTDRSGRRPYLSSLCDNPSDAEFWRRQIIAEISRKVSEIQNKGLAEHAIRDLNDGINKLLREKYHWNKRCKDLGGSDYNKLEGKMMAESGEGNDSVLGNKKGYKYFGAARDLPGVKELFMKSAGDIMKRKRGDVYKSIDGSYYGFTDEDDGIMVEVENAKEKELEDEVRSKRIKMVGKDDPAEWENASVVSGVKEDLEDSVFGGVMVNLPQPSEELIAKVMLDKKKREMLAALE</sequence>
<comment type="caution">
    <text evidence="5">The sequence shown here is derived from an EMBL/GenBank/DDBJ whole genome shotgun (WGS) entry which is preliminary data.</text>
</comment>
<dbReference type="EMBL" id="BRXW01000443">
    <property type="protein sequence ID" value="GMH55265.1"/>
    <property type="molecule type" value="Genomic_DNA"/>
</dbReference>
<dbReference type="FunFam" id="1.10.287.660:FF:000001">
    <property type="entry name" value="pre-mRNA-splicing factor ISY1 homolog"/>
    <property type="match status" value="1"/>
</dbReference>
<feature type="region of interest" description="Disordered" evidence="4">
    <location>
        <begin position="1"/>
        <end position="37"/>
    </location>
</feature>
<dbReference type="InterPro" id="IPR037200">
    <property type="entry name" value="Isy1_sf"/>
</dbReference>